<feature type="region of interest" description="Disordered" evidence="1">
    <location>
        <begin position="68"/>
        <end position="91"/>
    </location>
</feature>
<evidence type="ECO:0000313" key="3">
    <source>
        <dbReference type="Proteomes" id="UP001221898"/>
    </source>
</evidence>
<comment type="caution">
    <text evidence="2">The sequence shown here is derived from an EMBL/GenBank/DDBJ whole genome shotgun (WGS) entry which is preliminary data.</text>
</comment>
<reference evidence="2" key="1">
    <citation type="journal article" date="2023" name="Science">
        <title>Genome structures resolve the early diversification of teleost fishes.</title>
        <authorList>
            <person name="Parey E."/>
            <person name="Louis A."/>
            <person name="Montfort J."/>
            <person name="Bouchez O."/>
            <person name="Roques C."/>
            <person name="Iampietro C."/>
            <person name="Lluch J."/>
            <person name="Castinel A."/>
            <person name="Donnadieu C."/>
            <person name="Desvignes T."/>
            <person name="Floi Bucao C."/>
            <person name="Jouanno E."/>
            <person name="Wen M."/>
            <person name="Mejri S."/>
            <person name="Dirks R."/>
            <person name="Jansen H."/>
            <person name="Henkel C."/>
            <person name="Chen W.J."/>
            <person name="Zahm M."/>
            <person name="Cabau C."/>
            <person name="Klopp C."/>
            <person name="Thompson A.W."/>
            <person name="Robinson-Rechavi M."/>
            <person name="Braasch I."/>
            <person name="Lecointre G."/>
            <person name="Bobe J."/>
            <person name="Postlethwait J.H."/>
            <person name="Berthelot C."/>
            <person name="Roest Crollius H."/>
            <person name="Guiguen Y."/>
        </authorList>
    </citation>
    <scope>NUCLEOTIDE SEQUENCE</scope>
    <source>
        <strain evidence="2">NC1722</strain>
    </source>
</reference>
<dbReference type="EMBL" id="JAINUG010000400">
    <property type="protein sequence ID" value="KAJ8372464.1"/>
    <property type="molecule type" value="Genomic_DNA"/>
</dbReference>
<organism evidence="2 3">
    <name type="scientific">Aldrovandia affinis</name>
    <dbReference type="NCBI Taxonomy" id="143900"/>
    <lineage>
        <taxon>Eukaryota</taxon>
        <taxon>Metazoa</taxon>
        <taxon>Chordata</taxon>
        <taxon>Craniata</taxon>
        <taxon>Vertebrata</taxon>
        <taxon>Euteleostomi</taxon>
        <taxon>Actinopterygii</taxon>
        <taxon>Neopterygii</taxon>
        <taxon>Teleostei</taxon>
        <taxon>Notacanthiformes</taxon>
        <taxon>Halosauridae</taxon>
        <taxon>Aldrovandia</taxon>
    </lineage>
</organism>
<keyword evidence="3" id="KW-1185">Reference proteome</keyword>
<gene>
    <name evidence="2" type="ORF">AAFF_G00289090</name>
</gene>
<name>A0AAD7R9M7_9TELE</name>
<sequence>MPQSSAPPARSFYPRGAHFEISLVPLKSRCVARPPEWLSVPPIPRAADHSPSGPRVEVFLLHRGESLLRAGPAQAPTPRNSPPEKIRAAQT</sequence>
<protein>
    <submittedName>
        <fullName evidence="2">Uncharacterized protein</fullName>
    </submittedName>
</protein>
<proteinExistence type="predicted"/>
<feature type="compositionally biased region" description="Basic and acidic residues" evidence="1">
    <location>
        <begin position="82"/>
        <end position="91"/>
    </location>
</feature>
<dbReference type="AlphaFoldDB" id="A0AAD7R9M7"/>
<evidence type="ECO:0000313" key="2">
    <source>
        <dbReference type="EMBL" id="KAJ8372464.1"/>
    </source>
</evidence>
<dbReference type="Proteomes" id="UP001221898">
    <property type="component" value="Unassembled WGS sequence"/>
</dbReference>
<accession>A0AAD7R9M7</accession>
<evidence type="ECO:0000256" key="1">
    <source>
        <dbReference type="SAM" id="MobiDB-lite"/>
    </source>
</evidence>